<dbReference type="SUPFAM" id="SSF46785">
    <property type="entry name" value="Winged helix' DNA-binding domain"/>
    <property type="match status" value="1"/>
</dbReference>
<dbReference type="InterPro" id="IPR036388">
    <property type="entry name" value="WH-like_DNA-bd_sf"/>
</dbReference>
<dbReference type="InterPro" id="IPR000835">
    <property type="entry name" value="HTH_MarR-typ"/>
</dbReference>
<dbReference type="Proteomes" id="UP000642070">
    <property type="component" value="Unassembled WGS sequence"/>
</dbReference>
<dbReference type="RefSeq" id="WP_229835043.1">
    <property type="nucleotide sequence ID" value="NZ_BMPI01000012.1"/>
</dbReference>
<dbReference type="PANTHER" id="PTHR18964">
    <property type="entry name" value="ROK (REPRESSOR, ORF, KINASE) FAMILY"/>
    <property type="match status" value="1"/>
</dbReference>
<reference evidence="3" key="1">
    <citation type="journal article" date="2014" name="Int. J. Syst. Evol. Microbiol.">
        <title>Complete genome sequence of Corynebacterium casei LMG S-19264T (=DSM 44701T), isolated from a smear-ripened cheese.</title>
        <authorList>
            <consortium name="US DOE Joint Genome Institute (JGI-PGF)"/>
            <person name="Walter F."/>
            <person name="Albersmeier A."/>
            <person name="Kalinowski J."/>
            <person name="Ruckert C."/>
        </authorList>
    </citation>
    <scope>NUCLEOTIDE SEQUENCE</scope>
    <source>
        <strain evidence="3">JCM 19831</strain>
    </source>
</reference>
<comment type="caution">
    <text evidence="3">The sequence shown here is derived from an EMBL/GenBank/DDBJ whole genome shotgun (WGS) entry which is preliminary data.</text>
</comment>
<reference evidence="3" key="2">
    <citation type="submission" date="2020-09" db="EMBL/GenBank/DDBJ databases">
        <authorList>
            <person name="Sun Q."/>
            <person name="Ohkuma M."/>
        </authorList>
    </citation>
    <scope>NUCLEOTIDE SEQUENCE</scope>
    <source>
        <strain evidence="3">JCM 19831</strain>
    </source>
</reference>
<keyword evidence="4" id="KW-1185">Reference proteome</keyword>
<evidence type="ECO:0000259" key="2">
    <source>
        <dbReference type="Pfam" id="PF12802"/>
    </source>
</evidence>
<dbReference type="SUPFAM" id="SSF53067">
    <property type="entry name" value="Actin-like ATPase domain"/>
    <property type="match status" value="1"/>
</dbReference>
<dbReference type="Gene3D" id="1.10.10.10">
    <property type="entry name" value="Winged helix-like DNA-binding domain superfamily/Winged helix DNA-binding domain"/>
    <property type="match status" value="1"/>
</dbReference>
<dbReference type="Gene3D" id="3.30.420.40">
    <property type="match status" value="2"/>
</dbReference>
<evidence type="ECO:0000256" key="1">
    <source>
        <dbReference type="ARBA" id="ARBA00006479"/>
    </source>
</evidence>
<dbReference type="Pfam" id="PF00480">
    <property type="entry name" value="ROK"/>
    <property type="match status" value="1"/>
</dbReference>
<dbReference type="AlphaFoldDB" id="A0A917WS89"/>
<evidence type="ECO:0000313" key="4">
    <source>
        <dbReference type="Proteomes" id="UP000642070"/>
    </source>
</evidence>
<feature type="domain" description="HTH marR-type" evidence="2">
    <location>
        <begin position="13"/>
        <end position="63"/>
    </location>
</feature>
<protein>
    <recommendedName>
        <fullName evidence="2">HTH marR-type domain-containing protein</fullName>
    </recommendedName>
</protein>
<sequence>MLGGSSKLLKALNEAAALGHLLDRGQLTRAELRTLTGLSKPTVSEAIRRLTEADLVHTVGHETGRPGPNAEVYAVRPDAAYAVAMSVRDCAPSLTAALYDLRGEQRARIAAQVDFARTDPLAAVDDMIDALCAAAGVSREPVAHLQLAVAGAFDPRDRVIHHVDVPRWSRPGLVDELADRLGVAVEVDNDVNLAALAERAHGAAQGAEGFVLLWLGDSGLGLAIDLGGGTLLRGARGAAGEIGYMPVIAEHSRDFHDLVSGDAVRALAAARGLPEAEMFGDAAFVGELAARIALGLSAVLAVLDPPLVVLGGELGRAGGEALAEPVAKSVYHPGSPEPLETVIAVSTVDDDAPLLGAAGAAVSAVRETLLAALRQPTP</sequence>
<comment type="similarity">
    <text evidence="1">Belongs to the ROK (NagC/XylR) family.</text>
</comment>
<proteinExistence type="inferred from homology"/>
<dbReference type="InterPro" id="IPR000600">
    <property type="entry name" value="ROK"/>
</dbReference>
<dbReference type="InterPro" id="IPR036390">
    <property type="entry name" value="WH_DNA-bd_sf"/>
</dbReference>
<dbReference type="InterPro" id="IPR043129">
    <property type="entry name" value="ATPase_NBD"/>
</dbReference>
<evidence type="ECO:0000313" key="3">
    <source>
        <dbReference type="EMBL" id="GGM27137.1"/>
    </source>
</evidence>
<name>A0A917WS89_9ACTN</name>
<dbReference type="CDD" id="cd23763">
    <property type="entry name" value="ASKHA_ATPase_ROK"/>
    <property type="match status" value="1"/>
</dbReference>
<dbReference type="Pfam" id="PF12802">
    <property type="entry name" value="MarR_2"/>
    <property type="match status" value="1"/>
</dbReference>
<gene>
    <name evidence="3" type="ORF">GCM10007977_030450</name>
</gene>
<dbReference type="EMBL" id="BMPI01000012">
    <property type="protein sequence ID" value="GGM27137.1"/>
    <property type="molecule type" value="Genomic_DNA"/>
</dbReference>
<dbReference type="GO" id="GO:0003700">
    <property type="term" value="F:DNA-binding transcription factor activity"/>
    <property type="evidence" value="ECO:0007669"/>
    <property type="project" value="InterPro"/>
</dbReference>
<organism evidence="3 4">
    <name type="scientific">Dactylosporangium sucinum</name>
    <dbReference type="NCBI Taxonomy" id="1424081"/>
    <lineage>
        <taxon>Bacteria</taxon>
        <taxon>Bacillati</taxon>
        <taxon>Actinomycetota</taxon>
        <taxon>Actinomycetes</taxon>
        <taxon>Micromonosporales</taxon>
        <taxon>Micromonosporaceae</taxon>
        <taxon>Dactylosporangium</taxon>
    </lineage>
</organism>
<accession>A0A917WS89</accession>
<dbReference type="PANTHER" id="PTHR18964:SF149">
    <property type="entry name" value="BIFUNCTIONAL UDP-N-ACETYLGLUCOSAMINE 2-EPIMERASE_N-ACETYLMANNOSAMINE KINASE"/>
    <property type="match status" value="1"/>
</dbReference>